<sequence>MKSKIYTVAFIMLISFVSYSQSFMEGFDRFSSKKIAYLTLADGSKVEGDIEDLDRKKGNISEITIKVDGKKKTYKPEQIKEMYLPASGLDKFSKQMEVGTNLSKDLNNDRITDGYGFFEYTQVDIKGKVQPLLMQLVNPGFHNKVRVYFNPFASETMSVGVGPMKVGGLDKSYFVKVGDKPAYKITKGDYDEQSKELFKGCAAAMAALKKDPDWNKFERIVYVHFGCK</sequence>
<protein>
    <submittedName>
        <fullName evidence="1">Uncharacterized protein</fullName>
    </submittedName>
</protein>
<gene>
    <name evidence="1" type="ORF">EGI31_11050</name>
    <name evidence="2" type="ORF">EGI31_17960</name>
</gene>
<organism evidence="1 3">
    <name type="scientific">Lacihabitans soyangensis</name>
    <dbReference type="NCBI Taxonomy" id="869394"/>
    <lineage>
        <taxon>Bacteria</taxon>
        <taxon>Pseudomonadati</taxon>
        <taxon>Bacteroidota</taxon>
        <taxon>Cytophagia</taxon>
        <taxon>Cytophagales</taxon>
        <taxon>Leadbetterellaceae</taxon>
        <taxon>Lacihabitans</taxon>
    </lineage>
</organism>
<dbReference type="Proteomes" id="UP001204144">
    <property type="component" value="Unassembled WGS sequence"/>
</dbReference>
<proteinExistence type="predicted"/>
<reference evidence="1 3" key="1">
    <citation type="submission" date="2018-11" db="EMBL/GenBank/DDBJ databases">
        <title>Novel bacteria species description.</title>
        <authorList>
            <person name="Han J.-H."/>
        </authorList>
    </citation>
    <scope>NUCLEOTIDE SEQUENCE [LARGE SCALE GENOMIC DNA]</scope>
    <source>
        <strain evidence="1 3">KCTC23259</strain>
    </source>
</reference>
<dbReference type="EMBL" id="RJUF01000177">
    <property type="protein sequence ID" value="MCP9764829.1"/>
    <property type="molecule type" value="Genomic_DNA"/>
</dbReference>
<accession>A0AAE3KSV9</accession>
<evidence type="ECO:0000313" key="1">
    <source>
        <dbReference type="EMBL" id="MCP9763493.1"/>
    </source>
</evidence>
<dbReference type="RefSeq" id="WP_255037274.1">
    <property type="nucleotide sequence ID" value="NZ_RJUF01000030.1"/>
</dbReference>
<evidence type="ECO:0000313" key="2">
    <source>
        <dbReference type="EMBL" id="MCP9764829.1"/>
    </source>
</evidence>
<keyword evidence="3" id="KW-1185">Reference proteome</keyword>
<name>A0AAE3KSV9_9BACT</name>
<comment type="caution">
    <text evidence="1">The sequence shown here is derived from an EMBL/GenBank/DDBJ whole genome shotgun (WGS) entry which is preliminary data.</text>
</comment>
<dbReference type="AlphaFoldDB" id="A0AAE3KSV9"/>
<dbReference type="EMBL" id="RJUF01000030">
    <property type="protein sequence ID" value="MCP9763493.1"/>
    <property type="molecule type" value="Genomic_DNA"/>
</dbReference>
<evidence type="ECO:0000313" key="3">
    <source>
        <dbReference type="Proteomes" id="UP001204144"/>
    </source>
</evidence>